<keyword evidence="3" id="KW-1185">Reference proteome</keyword>
<reference evidence="2" key="1">
    <citation type="journal article" date="2020" name="Stud. Mycol.">
        <title>101 Dothideomycetes genomes: a test case for predicting lifestyles and emergence of pathogens.</title>
        <authorList>
            <person name="Haridas S."/>
            <person name="Albert R."/>
            <person name="Binder M."/>
            <person name="Bloem J."/>
            <person name="Labutti K."/>
            <person name="Salamov A."/>
            <person name="Andreopoulos B."/>
            <person name="Baker S."/>
            <person name="Barry K."/>
            <person name="Bills G."/>
            <person name="Bluhm B."/>
            <person name="Cannon C."/>
            <person name="Castanera R."/>
            <person name="Culley D."/>
            <person name="Daum C."/>
            <person name="Ezra D."/>
            <person name="Gonzalez J."/>
            <person name="Henrissat B."/>
            <person name="Kuo A."/>
            <person name="Liang C."/>
            <person name="Lipzen A."/>
            <person name="Lutzoni F."/>
            <person name="Magnuson J."/>
            <person name="Mondo S."/>
            <person name="Nolan M."/>
            <person name="Ohm R."/>
            <person name="Pangilinan J."/>
            <person name="Park H.-J."/>
            <person name="Ramirez L."/>
            <person name="Alfaro M."/>
            <person name="Sun H."/>
            <person name="Tritt A."/>
            <person name="Yoshinaga Y."/>
            <person name="Zwiers L.-H."/>
            <person name="Turgeon B."/>
            <person name="Goodwin S."/>
            <person name="Spatafora J."/>
            <person name="Crous P."/>
            <person name="Grigoriev I."/>
        </authorList>
    </citation>
    <scope>NUCLEOTIDE SEQUENCE</scope>
    <source>
        <strain evidence="2">CBS 113979</strain>
    </source>
</reference>
<evidence type="ECO:0008006" key="4">
    <source>
        <dbReference type="Google" id="ProtNLM"/>
    </source>
</evidence>
<accession>A0A6G1GQZ6</accession>
<feature type="region of interest" description="Disordered" evidence="1">
    <location>
        <begin position="1"/>
        <end position="21"/>
    </location>
</feature>
<proteinExistence type="predicted"/>
<evidence type="ECO:0000256" key="1">
    <source>
        <dbReference type="SAM" id="MobiDB-lite"/>
    </source>
</evidence>
<gene>
    <name evidence="2" type="ORF">K402DRAFT_165441</name>
</gene>
<evidence type="ECO:0000313" key="2">
    <source>
        <dbReference type="EMBL" id="KAF1983365.1"/>
    </source>
</evidence>
<organism evidence="2 3">
    <name type="scientific">Aulographum hederae CBS 113979</name>
    <dbReference type="NCBI Taxonomy" id="1176131"/>
    <lineage>
        <taxon>Eukaryota</taxon>
        <taxon>Fungi</taxon>
        <taxon>Dikarya</taxon>
        <taxon>Ascomycota</taxon>
        <taxon>Pezizomycotina</taxon>
        <taxon>Dothideomycetes</taxon>
        <taxon>Pleosporomycetidae</taxon>
        <taxon>Aulographales</taxon>
        <taxon>Aulographaceae</taxon>
    </lineage>
</organism>
<evidence type="ECO:0000313" key="3">
    <source>
        <dbReference type="Proteomes" id="UP000800041"/>
    </source>
</evidence>
<dbReference type="EMBL" id="ML977175">
    <property type="protein sequence ID" value="KAF1983365.1"/>
    <property type="molecule type" value="Genomic_DNA"/>
</dbReference>
<sequence length="264" mass="29913">MNISNGKLFPAAGEPSNNQVDASNLSQQADCAADYLSSLPSELILEIVKYIPDPYSLHNLFLASHTAEAVFNTYPVEITENVLAAEPQEHLRKLMQNCLTLYTTPPESIQKYLTDGTLEVHKRFPLPESCTTAGNLRKLLSTAANIQLLVWIVLKHFVDQVYASNPVARSGHALSPHARFRMSQGKSFSWLEQQRVLRALWRLQFFFDLQIIAPHTGCCSSRLRSKTRYYLSTKVSRNLPLSQVWLCLLRKFLRSCPLRHCQGP</sequence>
<dbReference type="OrthoDB" id="4358152at2759"/>
<dbReference type="Proteomes" id="UP000800041">
    <property type="component" value="Unassembled WGS sequence"/>
</dbReference>
<name>A0A6G1GQZ6_9PEZI</name>
<protein>
    <recommendedName>
        <fullName evidence="4">F-box domain-containing protein</fullName>
    </recommendedName>
</protein>
<dbReference type="AlphaFoldDB" id="A0A6G1GQZ6"/>